<keyword evidence="2" id="KW-1185">Reference proteome</keyword>
<name>A0A1H4IF39_9NOCA</name>
<dbReference type="AlphaFoldDB" id="A0A1H4IF39"/>
<dbReference type="Proteomes" id="UP000183561">
    <property type="component" value="Unassembled WGS sequence"/>
</dbReference>
<accession>A0A1H4IF39</accession>
<evidence type="ECO:0000313" key="1">
    <source>
        <dbReference type="EMBL" id="SEB32266.1"/>
    </source>
</evidence>
<protein>
    <submittedName>
        <fullName evidence="1">Uncharacterized protein</fullName>
    </submittedName>
</protein>
<dbReference type="EMBL" id="FNSV01000003">
    <property type="protein sequence ID" value="SEB32266.1"/>
    <property type="molecule type" value="Genomic_DNA"/>
</dbReference>
<sequence length="119" mass="12568">MSRRISQSIIPTTEDVAALRGPFVAKGANDPVIKALRDYFKDSVPAWLAKLSEEQELTRERLAEIRDASSKRRVVIEALPEGGARDTALAELETAEAVVDDMDTALAGAGAGAGAFGVG</sequence>
<gene>
    <name evidence="1" type="ORF">SAMN04490239_0512</name>
</gene>
<evidence type="ECO:0000313" key="2">
    <source>
        <dbReference type="Proteomes" id="UP000183561"/>
    </source>
</evidence>
<proteinExistence type="predicted"/>
<organism evidence="1 2">
    <name type="scientific">Rhodococcus koreensis</name>
    <dbReference type="NCBI Taxonomy" id="99653"/>
    <lineage>
        <taxon>Bacteria</taxon>
        <taxon>Bacillati</taxon>
        <taxon>Actinomycetota</taxon>
        <taxon>Actinomycetes</taxon>
        <taxon>Mycobacteriales</taxon>
        <taxon>Nocardiaceae</taxon>
        <taxon>Rhodococcus</taxon>
    </lineage>
</organism>
<reference evidence="2" key="1">
    <citation type="submission" date="2016-10" db="EMBL/GenBank/DDBJ databases">
        <authorList>
            <person name="Varghese N."/>
            <person name="Submissions S."/>
        </authorList>
    </citation>
    <scope>NUCLEOTIDE SEQUENCE [LARGE SCALE GENOMIC DNA]</scope>
    <source>
        <strain evidence="2">DSM 44498</strain>
    </source>
</reference>
<dbReference type="RefSeq" id="WP_072950588.1">
    <property type="nucleotide sequence ID" value="NZ_FNSV01000003.1"/>
</dbReference>
<dbReference type="OrthoDB" id="4474045at2"/>